<proteinExistence type="predicted"/>
<dbReference type="Gene3D" id="3.40.630.30">
    <property type="match status" value="1"/>
</dbReference>
<dbReference type="PROSITE" id="PS51186">
    <property type="entry name" value="GNAT"/>
    <property type="match status" value="1"/>
</dbReference>
<protein>
    <recommendedName>
        <fullName evidence="1">N-acetyltransferase domain-containing protein</fullName>
    </recommendedName>
</protein>
<name>A0A252CF09_9LACT</name>
<dbReference type="GO" id="GO:0016747">
    <property type="term" value="F:acyltransferase activity, transferring groups other than amino-acyl groups"/>
    <property type="evidence" value="ECO:0007669"/>
    <property type="project" value="InterPro"/>
</dbReference>
<dbReference type="Pfam" id="PF13508">
    <property type="entry name" value="Acetyltransf_7"/>
    <property type="match status" value="1"/>
</dbReference>
<dbReference type="RefSeq" id="WP_158092853.1">
    <property type="nucleotide sequence ID" value="NZ_MUIZ01000001.1"/>
</dbReference>
<dbReference type="CDD" id="cd04301">
    <property type="entry name" value="NAT_SF"/>
    <property type="match status" value="1"/>
</dbReference>
<reference evidence="2 3" key="1">
    <citation type="submission" date="2017-02" db="EMBL/GenBank/DDBJ databases">
        <authorList>
            <person name="Peterson S.W."/>
        </authorList>
    </citation>
    <scope>NUCLEOTIDE SEQUENCE [LARGE SCALE GENOMIC DNA]</scope>
    <source>
        <strain evidence="2">159469</strain>
    </source>
</reference>
<evidence type="ECO:0000313" key="3">
    <source>
        <dbReference type="Proteomes" id="UP000194606"/>
    </source>
</evidence>
<organism evidence="2 3">
    <name type="scientific">Lactococcus petauri</name>
    <dbReference type="NCBI Taxonomy" id="1940789"/>
    <lineage>
        <taxon>Bacteria</taxon>
        <taxon>Bacillati</taxon>
        <taxon>Bacillota</taxon>
        <taxon>Bacilli</taxon>
        <taxon>Lactobacillales</taxon>
        <taxon>Streptococcaceae</taxon>
        <taxon>Lactococcus</taxon>
    </lineage>
</organism>
<evidence type="ECO:0000313" key="2">
    <source>
        <dbReference type="EMBL" id="OUK05141.1"/>
    </source>
</evidence>
<dbReference type="SUPFAM" id="SSF55729">
    <property type="entry name" value="Acyl-CoA N-acyltransferases (Nat)"/>
    <property type="match status" value="1"/>
</dbReference>
<dbReference type="EMBL" id="MUIZ01000001">
    <property type="protein sequence ID" value="OUK05141.1"/>
    <property type="molecule type" value="Genomic_DNA"/>
</dbReference>
<dbReference type="InterPro" id="IPR016181">
    <property type="entry name" value="Acyl_CoA_acyltransferase"/>
</dbReference>
<comment type="caution">
    <text evidence="2">The sequence shown here is derived from an EMBL/GenBank/DDBJ whole genome shotgun (WGS) entry which is preliminary data.</text>
</comment>
<evidence type="ECO:0000259" key="1">
    <source>
        <dbReference type="PROSITE" id="PS51186"/>
    </source>
</evidence>
<accession>A0A252CF09</accession>
<dbReference type="InterPro" id="IPR000182">
    <property type="entry name" value="GNAT_dom"/>
</dbReference>
<dbReference type="Proteomes" id="UP000194606">
    <property type="component" value="Unassembled WGS sequence"/>
</dbReference>
<feature type="domain" description="N-acetyltransferase" evidence="1">
    <location>
        <begin position="1"/>
        <end position="144"/>
    </location>
</feature>
<gene>
    <name evidence="2" type="ORF">BZZ03_00005</name>
</gene>
<sequence>MVYRSRWQYQLKVLHGGKWICIFKQENNLLYLLQREELKLELDFYLLLQEGEIYKEIGYIKGTYDNLKESLNLFRIVVHPEYRDKGYGTKLYKLLENEALNIFPIKEVDGTVAQQPDLEKRERFFEKLGFTLRDGKVGKMKKKL</sequence>
<dbReference type="AlphaFoldDB" id="A0A252CF09"/>